<keyword evidence="2" id="KW-1185">Reference proteome</keyword>
<dbReference type="OrthoDB" id="889336at2759"/>
<evidence type="ECO:0000313" key="2">
    <source>
        <dbReference type="Proteomes" id="UP000631114"/>
    </source>
</evidence>
<evidence type="ECO:0000313" key="1">
    <source>
        <dbReference type="EMBL" id="KAF9612285.1"/>
    </source>
</evidence>
<proteinExistence type="predicted"/>
<dbReference type="Proteomes" id="UP000631114">
    <property type="component" value="Unassembled WGS sequence"/>
</dbReference>
<dbReference type="AlphaFoldDB" id="A0A835I655"/>
<organism evidence="1 2">
    <name type="scientific">Coptis chinensis</name>
    <dbReference type="NCBI Taxonomy" id="261450"/>
    <lineage>
        <taxon>Eukaryota</taxon>
        <taxon>Viridiplantae</taxon>
        <taxon>Streptophyta</taxon>
        <taxon>Embryophyta</taxon>
        <taxon>Tracheophyta</taxon>
        <taxon>Spermatophyta</taxon>
        <taxon>Magnoliopsida</taxon>
        <taxon>Ranunculales</taxon>
        <taxon>Ranunculaceae</taxon>
        <taxon>Coptidoideae</taxon>
        <taxon>Coptis</taxon>
    </lineage>
</organism>
<reference evidence="1 2" key="1">
    <citation type="submission" date="2020-10" db="EMBL/GenBank/DDBJ databases">
        <title>The Coptis chinensis genome and diversification of protoberbering-type alkaloids.</title>
        <authorList>
            <person name="Wang B."/>
            <person name="Shu S."/>
            <person name="Song C."/>
            <person name="Liu Y."/>
        </authorList>
    </citation>
    <scope>NUCLEOTIDE SEQUENCE [LARGE SCALE GENOMIC DNA]</scope>
    <source>
        <strain evidence="1">HL-2020</strain>
        <tissue evidence="1">Leaf</tissue>
    </source>
</reference>
<accession>A0A835I655</accession>
<comment type="caution">
    <text evidence="1">The sequence shown here is derived from an EMBL/GenBank/DDBJ whole genome shotgun (WGS) entry which is preliminary data.</text>
</comment>
<sequence length="130" mass="14981">MRMMEISLSCKRIVKHQLASSTNSSAANHILCRHGNALSSRFLVNSSGGWNAHTPFRYFSSGVPSQQGEEGSANMIKLWKKQESLESTVLSFLKSEKQKEHHFTHMQRETEKLQEEMKKMRTELRFVEIP</sequence>
<dbReference type="EMBL" id="JADFTS010000004">
    <property type="protein sequence ID" value="KAF9612285.1"/>
    <property type="molecule type" value="Genomic_DNA"/>
</dbReference>
<gene>
    <name evidence="1" type="ORF">IFM89_038855</name>
</gene>
<protein>
    <submittedName>
        <fullName evidence="1">Uncharacterized protein</fullName>
    </submittedName>
</protein>
<name>A0A835I655_9MAGN</name>